<protein>
    <submittedName>
        <fullName evidence="1">Uncharacterized protein</fullName>
    </submittedName>
</protein>
<dbReference type="EMBL" id="CP018335">
    <property type="protein sequence ID" value="APM39562.1"/>
    <property type="molecule type" value="Genomic_DNA"/>
</dbReference>
<dbReference type="Proteomes" id="UP000184604">
    <property type="component" value="Chromosome"/>
</dbReference>
<organism evidence="1 2">
    <name type="scientific">Clostridium kluyveri</name>
    <dbReference type="NCBI Taxonomy" id="1534"/>
    <lineage>
        <taxon>Bacteria</taxon>
        <taxon>Bacillati</taxon>
        <taxon>Bacillota</taxon>
        <taxon>Clostridia</taxon>
        <taxon>Eubacteriales</taxon>
        <taxon>Clostridiaceae</taxon>
        <taxon>Clostridium</taxon>
    </lineage>
</organism>
<sequence length="72" mass="8593">MLKKFVVIITWNYRRGLYLFEINSQTIRAIEYLKKNNVKELYSCHCISFCVKAEIHKFLPIKEVGVGLEINW</sequence>
<accession>A0A1L5F998</accession>
<evidence type="ECO:0000313" key="1">
    <source>
        <dbReference type="EMBL" id="APM39562.1"/>
    </source>
</evidence>
<reference evidence="1 2" key="1">
    <citation type="submission" date="2016-12" db="EMBL/GenBank/DDBJ databases">
        <title>Complete genome sequence of Clostridium kluyveri JZZ isolated from the pit mud of a Chinese flavor liquor-making factory.</title>
        <authorList>
            <person name="Wang Y."/>
        </authorList>
    </citation>
    <scope>NUCLEOTIDE SEQUENCE [LARGE SCALE GENOMIC DNA]</scope>
    <source>
        <strain evidence="1 2">JZZ</strain>
    </source>
</reference>
<proteinExistence type="predicted"/>
<evidence type="ECO:0000313" key="2">
    <source>
        <dbReference type="Proteomes" id="UP000184604"/>
    </source>
</evidence>
<gene>
    <name evidence="1" type="ORF">BS101_12825</name>
</gene>
<dbReference type="AlphaFoldDB" id="A0A1L5F998"/>
<name>A0A1L5F998_CLOKL</name>